<dbReference type="SUPFAM" id="SSF49313">
    <property type="entry name" value="Cadherin-like"/>
    <property type="match status" value="1"/>
</dbReference>
<dbReference type="AlphaFoldDB" id="A0A918Y4I2"/>
<proteinExistence type="inferred from homology"/>
<dbReference type="InterPro" id="IPR001570">
    <property type="entry name" value="Peptidase_M4_C_domain"/>
</dbReference>
<evidence type="ECO:0000256" key="10">
    <source>
        <dbReference type="SAM" id="SignalP"/>
    </source>
</evidence>
<keyword evidence="6" id="KW-0862">Zinc</keyword>
<dbReference type="Gene3D" id="1.10.390.10">
    <property type="entry name" value="Neutral Protease Domain 2"/>
    <property type="match status" value="1"/>
</dbReference>
<keyword evidence="4 10" id="KW-0732">Signal</keyword>
<dbReference type="PANTHER" id="PTHR33794:SF1">
    <property type="entry name" value="BACILLOLYSIN"/>
    <property type="match status" value="1"/>
</dbReference>
<evidence type="ECO:0000256" key="8">
    <source>
        <dbReference type="PIRSR" id="PIRSR623612-1"/>
    </source>
</evidence>
<dbReference type="InterPro" id="IPR013783">
    <property type="entry name" value="Ig-like_fold"/>
</dbReference>
<dbReference type="SUPFAM" id="SSF49899">
    <property type="entry name" value="Concanavalin A-like lectins/glucanases"/>
    <property type="match status" value="1"/>
</dbReference>
<dbReference type="PANTHER" id="PTHR33794">
    <property type="entry name" value="BACILLOLYSIN"/>
    <property type="match status" value="1"/>
</dbReference>
<dbReference type="Pfam" id="PF02868">
    <property type="entry name" value="Peptidase_M4_C"/>
    <property type="match status" value="1"/>
</dbReference>
<dbReference type="GO" id="GO:0004222">
    <property type="term" value="F:metalloendopeptidase activity"/>
    <property type="evidence" value="ECO:0007669"/>
    <property type="project" value="InterPro"/>
</dbReference>
<dbReference type="GO" id="GO:0005509">
    <property type="term" value="F:calcium ion binding"/>
    <property type="evidence" value="ECO:0007669"/>
    <property type="project" value="InterPro"/>
</dbReference>
<dbReference type="SMART" id="SM00736">
    <property type="entry name" value="CADG"/>
    <property type="match status" value="1"/>
</dbReference>
<dbReference type="InterPro" id="IPR011096">
    <property type="entry name" value="FTP_domain"/>
</dbReference>
<dbReference type="SUPFAM" id="SSF55486">
    <property type="entry name" value="Metalloproteases ('zincins'), catalytic domain"/>
    <property type="match status" value="1"/>
</dbReference>
<keyword evidence="5" id="KW-0378">Hydrolase</keyword>
<name>A0A918Y4I2_9ACTN</name>
<evidence type="ECO:0000256" key="5">
    <source>
        <dbReference type="ARBA" id="ARBA00022801"/>
    </source>
</evidence>
<feature type="signal peptide" evidence="10">
    <location>
        <begin position="1"/>
        <end position="22"/>
    </location>
</feature>
<dbReference type="InterPro" id="IPR013320">
    <property type="entry name" value="ConA-like_dom_sf"/>
</dbReference>
<dbReference type="InterPro" id="IPR050728">
    <property type="entry name" value="Zinc_Metalloprotease_M4"/>
</dbReference>
<dbReference type="Pfam" id="PF01447">
    <property type="entry name" value="Peptidase_M4"/>
    <property type="match status" value="1"/>
</dbReference>
<evidence type="ECO:0000256" key="4">
    <source>
        <dbReference type="ARBA" id="ARBA00022729"/>
    </source>
</evidence>
<keyword evidence="13" id="KW-1185">Reference proteome</keyword>
<accession>A0A918Y4I2</accession>
<dbReference type="InterPro" id="IPR023612">
    <property type="entry name" value="Peptidase_M4"/>
</dbReference>
<evidence type="ECO:0000313" key="13">
    <source>
        <dbReference type="Proteomes" id="UP000608955"/>
    </source>
</evidence>
<dbReference type="Gene3D" id="2.60.120.260">
    <property type="entry name" value="Galactose-binding domain-like"/>
    <property type="match status" value="1"/>
</dbReference>
<comment type="similarity">
    <text evidence="1">Belongs to the peptidase M4 family.</text>
</comment>
<evidence type="ECO:0000313" key="12">
    <source>
        <dbReference type="EMBL" id="GHD89011.1"/>
    </source>
</evidence>
<evidence type="ECO:0000259" key="11">
    <source>
        <dbReference type="SMART" id="SM00736"/>
    </source>
</evidence>
<dbReference type="InterPro" id="IPR013856">
    <property type="entry name" value="Peptidase_M4_domain"/>
</dbReference>
<comment type="caution">
    <text evidence="12">The sequence shown here is derived from an EMBL/GenBank/DDBJ whole genome shotgun (WGS) entry which is preliminary data.</text>
</comment>
<dbReference type="RefSeq" id="WP_190178065.1">
    <property type="nucleotide sequence ID" value="NZ_BMVF01000006.1"/>
</dbReference>
<dbReference type="Gene3D" id="2.60.40.10">
    <property type="entry name" value="Immunoglobulins"/>
    <property type="match status" value="1"/>
</dbReference>
<dbReference type="PRINTS" id="PR00730">
    <property type="entry name" value="THERMOLYSIN"/>
</dbReference>
<evidence type="ECO:0000256" key="3">
    <source>
        <dbReference type="ARBA" id="ARBA00022723"/>
    </source>
</evidence>
<evidence type="ECO:0000256" key="2">
    <source>
        <dbReference type="ARBA" id="ARBA00022670"/>
    </source>
</evidence>
<feature type="compositionally biased region" description="Low complexity" evidence="9">
    <location>
        <begin position="28"/>
        <end position="52"/>
    </location>
</feature>
<organism evidence="12 13">
    <name type="scientific">Streptomyces naganishii JCM 4654</name>
    <dbReference type="NCBI Taxonomy" id="1306179"/>
    <lineage>
        <taxon>Bacteria</taxon>
        <taxon>Bacillati</taxon>
        <taxon>Actinomycetota</taxon>
        <taxon>Actinomycetes</taxon>
        <taxon>Kitasatosporales</taxon>
        <taxon>Streptomycetaceae</taxon>
        <taxon>Streptomyces</taxon>
    </lineage>
</organism>
<reference evidence="12" key="2">
    <citation type="submission" date="2020-09" db="EMBL/GenBank/DDBJ databases">
        <authorList>
            <person name="Sun Q."/>
            <person name="Ohkuma M."/>
        </authorList>
    </citation>
    <scope>NUCLEOTIDE SEQUENCE</scope>
    <source>
        <strain evidence="12">JCM 4654</strain>
    </source>
</reference>
<keyword evidence="7 12" id="KW-0482">Metalloprotease</keyword>
<evidence type="ECO:0000256" key="6">
    <source>
        <dbReference type="ARBA" id="ARBA00022833"/>
    </source>
</evidence>
<dbReference type="Gene3D" id="3.10.450.490">
    <property type="match status" value="1"/>
</dbReference>
<evidence type="ECO:0000256" key="9">
    <source>
        <dbReference type="SAM" id="MobiDB-lite"/>
    </source>
</evidence>
<dbReference type="GO" id="GO:0005975">
    <property type="term" value="P:carbohydrate metabolic process"/>
    <property type="evidence" value="ECO:0007669"/>
    <property type="project" value="UniProtKB-ARBA"/>
</dbReference>
<dbReference type="CDD" id="cd09597">
    <property type="entry name" value="M4_TLP"/>
    <property type="match status" value="1"/>
</dbReference>
<keyword evidence="2" id="KW-0645">Protease</keyword>
<feature type="active site" description="Proton donor" evidence="8">
    <location>
        <position position="487"/>
    </location>
</feature>
<feature type="active site" evidence="8">
    <location>
        <position position="400"/>
    </location>
</feature>
<dbReference type="Proteomes" id="UP000608955">
    <property type="component" value="Unassembled WGS sequence"/>
</dbReference>
<dbReference type="Pfam" id="PF07504">
    <property type="entry name" value="FTP"/>
    <property type="match status" value="1"/>
</dbReference>
<dbReference type="InterPro" id="IPR006644">
    <property type="entry name" value="Cadg"/>
</dbReference>
<dbReference type="Gene3D" id="3.10.170.10">
    <property type="match status" value="1"/>
</dbReference>
<gene>
    <name evidence="12" type="ORF">GCM10010508_27420</name>
</gene>
<feature type="region of interest" description="Disordered" evidence="9">
    <location>
        <begin position="28"/>
        <end position="65"/>
    </location>
</feature>
<feature type="domain" description="Dystroglycan-type cadherin-like" evidence="11">
    <location>
        <begin position="597"/>
        <end position="686"/>
    </location>
</feature>
<dbReference type="InterPro" id="IPR015919">
    <property type="entry name" value="Cadherin-like_sf"/>
</dbReference>
<dbReference type="GO" id="GO:0016020">
    <property type="term" value="C:membrane"/>
    <property type="evidence" value="ECO:0007669"/>
    <property type="project" value="InterPro"/>
</dbReference>
<dbReference type="GO" id="GO:0006508">
    <property type="term" value="P:proteolysis"/>
    <property type="evidence" value="ECO:0007669"/>
    <property type="project" value="UniProtKB-KW"/>
</dbReference>
<keyword evidence="3" id="KW-0479">Metal-binding</keyword>
<dbReference type="EMBL" id="BMVF01000006">
    <property type="protein sequence ID" value="GHD89011.1"/>
    <property type="molecule type" value="Genomic_DNA"/>
</dbReference>
<dbReference type="Pfam" id="PF05345">
    <property type="entry name" value="He_PIG"/>
    <property type="match status" value="1"/>
</dbReference>
<sequence length="838" mass="86492">MRNRISALASTAALVTMAAALAAPAAAAQPEPPAQHAATGHAGSGHTAGPSAFRAAPFTTDPSPSVRKRVVEQGQRAIAAHTGAAHVVKGDAFTQRSVVVDRDGSADVRYDRTYQGLPVYGGDVVVHLKADGSYKGLTTASWVPQNSAALSVTPRVSPARAASVSRGQLRGTVTSVSTPHRAVWMKGRSATLVWETVVVGRRADGTPSRLHVLVDARKGQVVETRDEISAFLSPEQAARAAKVRARAKARSKAGADVSPLTAGNGNSIYSGQVSIDLTQSGGTWSMTDPSHGNGYTTDLNHATSGTGTVFSNSTGTFGDGTNNDPASAGVDAHYGAAETFDYYKNVQGRNGIFGDGKGVPSRTHYGNAYVNAFWDGTQMTYGDGQNDARPLVEIDVAGHEMSHGVSGALTGWDETGETGGMNEGTSDIFGTMVEFYANNPVDTPDYTMGELININGDGKPLRYMYQPSLDGQSPDCYDSNNGNLDPHYSMGPLNHWFFLAAVGSGDHGYGNSPTCNNSTVTGIGNDKAGKIWYKALASYANSHEDYAQARIDSLKAAADLYGTHCTEYNTIDAAWAAVSVTGSDPVPGTCPGQGGQPAVTSPGNQTGTVGTAASVQIHATDPNNKTLTYSATGLPAGLSINSSTGLISGTPTTAGTSTVTVTATNTDNASGSATFTWTVNPAGGGGCTSTGEKVANGGFENGTSPWSTSSGVISTSSAGESPHSGTYYAYLDGYGSTHTDTALQSVTVPAGCKGRLTLWLHVDTAETTSSTVYDKLSVKLGNTTLATYSNLDAGSGYTQKSFDVSAFAGQTVTLTFTGTEDSSAQTSFTVDDVSLNAS</sequence>
<feature type="chain" id="PRO_5038843921" evidence="10">
    <location>
        <begin position="23"/>
        <end position="838"/>
    </location>
</feature>
<evidence type="ECO:0000256" key="1">
    <source>
        <dbReference type="ARBA" id="ARBA00009388"/>
    </source>
</evidence>
<evidence type="ECO:0000256" key="7">
    <source>
        <dbReference type="ARBA" id="ARBA00023049"/>
    </source>
</evidence>
<reference evidence="12" key="1">
    <citation type="journal article" date="2014" name="Int. J. Syst. Evol. Microbiol.">
        <title>Complete genome sequence of Corynebacterium casei LMG S-19264T (=DSM 44701T), isolated from a smear-ripened cheese.</title>
        <authorList>
            <consortium name="US DOE Joint Genome Institute (JGI-PGF)"/>
            <person name="Walter F."/>
            <person name="Albersmeier A."/>
            <person name="Kalinowski J."/>
            <person name="Ruckert C."/>
        </authorList>
    </citation>
    <scope>NUCLEOTIDE SEQUENCE</scope>
    <source>
        <strain evidence="12">JCM 4654</strain>
    </source>
</reference>
<dbReference type="InterPro" id="IPR027268">
    <property type="entry name" value="Peptidase_M4/M1_CTD_sf"/>
</dbReference>
<protein>
    <submittedName>
        <fullName evidence="12">Zinc metalloprotease</fullName>
    </submittedName>
</protein>